<proteinExistence type="predicted"/>
<reference evidence="2 3" key="1">
    <citation type="submission" date="2013-03" db="EMBL/GenBank/DDBJ databases">
        <title>The Genome Sequence of Phialophora europaea CBS 101466.</title>
        <authorList>
            <consortium name="The Broad Institute Genomics Platform"/>
            <person name="Cuomo C."/>
            <person name="de Hoog S."/>
            <person name="Gorbushina A."/>
            <person name="Walker B."/>
            <person name="Young S.K."/>
            <person name="Zeng Q."/>
            <person name="Gargeya S."/>
            <person name="Fitzgerald M."/>
            <person name="Haas B."/>
            <person name="Abouelleil A."/>
            <person name="Allen A.W."/>
            <person name="Alvarado L."/>
            <person name="Arachchi H.M."/>
            <person name="Berlin A.M."/>
            <person name="Chapman S.B."/>
            <person name="Gainer-Dewar J."/>
            <person name="Goldberg J."/>
            <person name="Griggs A."/>
            <person name="Gujja S."/>
            <person name="Hansen M."/>
            <person name="Howarth C."/>
            <person name="Imamovic A."/>
            <person name="Ireland A."/>
            <person name="Larimer J."/>
            <person name="McCowan C."/>
            <person name="Murphy C."/>
            <person name="Pearson M."/>
            <person name="Poon T.W."/>
            <person name="Priest M."/>
            <person name="Roberts A."/>
            <person name="Saif S."/>
            <person name="Shea T."/>
            <person name="Sisk P."/>
            <person name="Sykes S."/>
            <person name="Wortman J."/>
            <person name="Nusbaum C."/>
            <person name="Birren B."/>
        </authorList>
    </citation>
    <scope>NUCLEOTIDE SEQUENCE [LARGE SCALE GENOMIC DNA]</scope>
    <source>
        <strain evidence="2 3">CBS 101466</strain>
    </source>
</reference>
<dbReference type="InParanoid" id="W2S466"/>
<dbReference type="VEuPathDB" id="FungiDB:HMPREF1541_01917"/>
<dbReference type="AlphaFoldDB" id="W2S466"/>
<gene>
    <name evidence="2" type="ORF">HMPREF1541_01917</name>
</gene>
<keyword evidence="3" id="KW-1185">Reference proteome</keyword>
<dbReference type="HOGENOM" id="CLU_1454343_0_0_1"/>
<evidence type="ECO:0000313" key="3">
    <source>
        <dbReference type="Proteomes" id="UP000030752"/>
    </source>
</evidence>
<organism evidence="2 3">
    <name type="scientific">Cyphellophora europaea (strain CBS 101466)</name>
    <name type="common">Phialophora europaea</name>
    <dbReference type="NCBI Taxonomy" id="1220924"/>
    <lineage>
        <taxon>Eukaryota</taxon>
        <taxon>Fungi</taxon>
        <taxon>Dikarya</taxon>
        <taxon>Ascomycota</taxon>
        <taxon>Pezizomycotina</taxon>
        <taxon>Eurotiomycetes</taxon>
        <taxon>Chaetothyriomycetidae</taxon>
        <taxon>Chaetothyriales</taxon>
        <taxon>Cyphellophoraceae</taxon>
        <taxon>Cyphellophora</taxon>
    </lineage>
</organism>
<name>W2S466_CYPE1</name>
<sequence>MATALGDVWRYATAGDIERFQSEERQRAFNNRPSHKESRGRDPMDLVSMGDGEAVNFVPYDEQRARWKDENGEEQRPRRLHELISSQLLLYRLVVTFGPPPVEQRLDGYQCGWEVHLVLKEEEEPAGVPDKEASKSYITFCDYKGSAHCDFVGTNDAEERVLELINYLIGENCAHSYDRVLAGRRA</sequence>
<protein>
    <submittedName>
        <fullName evidence="2">Uncharacterized protein</fullName>
    </submittedName>
</protein>
<dbReference type="RefSeq" id="XP_008714495.1">
    <property type="nucleotide sequence ID" value="XM_008716273.1"/>
</dbReference>
<dbReference type="eggNOG" id="ENOG502TAQB">
    <property type="taxonomic scope" value="Eukaryota"/>
</dbReference>
<feature type="compositionally biased region" description="Basic and acidic residues" evidence="1">
    <location>
        <begin position="34"/>
        <end position="43"/>
    </location>
</feature>
<dbReference type="Proteomes" id="UP000030752">
    <property type="component" value="Unassembled WGS sequence"/>
</dbReference>
<dbReference type="EMBL" id="KB822718">
    <property type="protein sequence ID" value="ETN42759.1"/>
    <property type="molecule type" value="Genomic_DNA"/>
</dbReference>
<evidence type="ECO:0000256" key="1">
    <source>
        <dbReference type="SAM" id="MobiDB-lite"/>
    </source>
</evidence>
<accession>W2S466</accession>
<dbReference type="OrthoDB" id="4368044at2759"/>
<dbReference type="GeneID" id="19969256"/>
<evidence type="ECO:0000313" key="2">
    <source>
        <dbReference type="EMBL" id="ETN42759.1"/>
    </source>
</evidence>
<feature type="region of interest" description="Disordered" evidence="1">
    <location>
        <begin position="22"/>
        <end position="43"/>
    </location>
</feature>